<dbReference type="Proteomes" id="UP001501682">
    <property type="component" value="Unassembled WGS sequence"/>
</dbReference>
<dbReference type="EMBL" id="BAABCB010000047">
    <property type="protein sequence ID" value="GAA4246728.1"/>
    <property type="molecule type" value="Genomic_DNA"/>
</dbReference>
<protein>
    <recommendedName>
        <fullName evidence="3">Lipoprotein</fullName>
    </recommendedName>
</protein>
<reference evidence="2" key="1">
    <citation type="journal article" date="2019" name="Int. J. Syst. Evol. Microbiol.">
        <title>The Global Catalogue of Microorganisms (GCM) 10K type strain sequencing project: providing services to taxonomists for standard genome sequencing and annotation.</title>
        <authorList>
            <consortium name="The Broad Institute Genomics Platform"/>
            <consortium name="The Broad Institute Genome Sequencing Center for Infectious Disease"/>
            <person name="Wu L."/>
            <person name="Ma J."/>
        </authorList>
    </citation>
    <scope>NUCLEOTIDE SEQUENCE [LARGE SCALE GENOMIC DNA]</scope>
    <source>
        <strain evidence="2">JCM 17633</strain>
    </source>
</reference>
<dbReference type="InterPro" id="IPR036249">
    <property type="entry name" value="Thioredoxin-like_sf"/>
</dbReference>
<sequence length="392" mass="45130">MKYIFKISMFFALIYMIIGCQNQKSIENRFSSLNDTIILKTKKVKGNGLFQFGVSSIEFQDTSKSFSNPVKYPKNINDLKRFQLKTDFDETKNYNVEMLKGNKNGKQIFIVDENNNKDFTDDSIREYKPIIWSKSANLVRCKYLISNDTEIVTDSSWLNIGDSNGNFSLGKREYLISKFEIDNKKYEIGIIEPRNPLSFTYGFRPQISILSDSGIKKDSISESDLIAFGEALNLNGKYYRFEKISNNGDIITLVKDKNFESEIGTQKGMIAPSFKVITMSGDTLTNSYLQNKLTVIANSCGCGGDKESTEAFYEMERTFGNQINILHVDSDIKMLDIGIHIDSQEEFNKDFYNNYRKEYCSRLCYVIGKDNRIVEKFNINEWKNVLPKTIKN</sequence>
<comment type="caution">
    <text evidence="1">The sequence shown here is derived from an EMBL/GenBank/DDBJ whole genome shotgun (WGS) entry which is preliminary data.</text>
</comment>
<dbReference type="RefSeq" id="WP_344716128.1">
    <property type="nucleotide sequence ID" value="NZ_BAABCB010000047.1"/>
</dbReference>
<evidence type="ECO:0008006" key="3">
    <source>
        <dbReference type="Google" id="ProtNLM"/>
    </source>
</evidence>
<evidence type="ECO:0000313" key="1">
    <source>
        <dbReference type="EMBL" id="GAA4246728.1"/>
    </source>
</evidence>
<accession>A0ABP8D3X8</accession>
<dbReference type="SUPFAM" id="SSF52833">
    <property type="entry name" value="Thioredoxin-like"/>
    <property type="match status" value="1"/>
</dbReference>
<evidence type="ECO:0000313" key="2">
    <source>
        <dbReference type="Proteomes" id="UP001501682"/>
    </source>
</evidence>
<name>A0ABP8D3X8_9FLAO</name>
<gene>
    <name evidence="1" type="ORF">GCM10022292_33830</name>
</gene>
<keyword evidence="2" id="KW-1185">Reference proteome</keyword>
<organism evidence="1 2">
    <name type="scientific">Winogradskyella damuponensis</name>
    <dbReference type="NCBI Taxonomy" id="943939"/>
    <lineage>
        <taxon>Bacteria</taxon>
        <taxon>Pseudomonadati</taxon>
        <taxon>Bacteroidota</taxon>
        <taxon>Flavobacteriia</taxon>
        <taxon>Flavobacteriales</taxon>
        <taxon>Flavobacteriaceae</taxon>
        <taxon>Winogradskyella</taxon>
    </lineage>
</organism>
<dbReference type="PROSITE" id="PS51257">
    <property type="entry name" value="PROKAR_LIPOPROTEIN"/>
    <property type="match status" value="1"/>
</dbReference>
<proteinExistence type="predicted"/>